<reference evidence="1 2" key="1">
    <citation type="submission" date="2020-07" db="EMBL/GenBank/DDBJ databases">
        <title>Complete Genome Sequence of an acetic acid bacterium, Acetobacter aceti JCM20276.</title>
        <authorList>
            <person name="Hirose Y."/>
            <person name="Mihara H."/>
        </authorList>
    </citation>
    <scope>NUCLEOTIDE SEQUENCE [LARGE SCALE GENOMIC DNA]</scope>
    <source>
        <strain evidence="1 2">JCM20276</strain>
    </source>
</reference>
<name>A0A6S6PLT0_ACEAC</name>
<dbReference type="Proteomes" id="UP000515220">
    <property type="component" value="Chromosome"/>
</dbReference>
<dbReference type="EMBL" id="AP023326">
    <property type="protein sequence ID" value="BCI65712.1"/>
    <property type="molecule type" value="Genomic_DNA"/>
</dbReference>
<accession>A0A6S6PLT0</accession>
<evidence type="ECO:0000313" key="2">
    <source>
        <dbReference type="Proteomes" id="UP000515220"/>
    </source>
</evidence>
<protein>
    <submittedName>
        <fullName evidence="1">Uncharacterized protein</fullName>
    </submittedName>
</protein>
<organism evidence="1 2">
    <name type="scientific">Acetobacter aceti</name>
    <dbReference type="NCBI Taxonomy" id="435"/>
    <lineage>
        <taxon>Bacteria</taxon>
        <taxon>Pseudomonadati</taxon>
        <taxon>Pseudomonadota</taxon>
        <taxon>Alphaproteobacteria</taxon>
        <taxon>Acetobacterales</taxon>
        <taxon>Acetobacteraceae</taxon>
        <taxon>Acetobacter</taxon>
        <taxon>Acetobacter subgen. Acetobacter</taxon>
    </lineage>
</organism>
<gene>
    <name evidence="1" type="ORF">AAJCM20276_03360</name>
</gene>
<dbReference type="InterPro" id="IPR049245">
    <property type="entry name" value="DUF6880"/>
</dbReference>
<proteinExistence type="predicted"/>
<evidence type="ECO:0000313" key="1">
    <source>
        <dbReference type="EMBL" id="BCI65712.1"/>
    </source>
</evidence>
<sequence length="479" mass="53279">MARTPSTKPATRKSAASAKVGTTVTKDNLKALGADRLADLLVELSEQDTVLTRKLRMALTAAHAKDKLGKEIEKRLRTIQRSHGFLPWDRIKPLATELDALRQSILDDVATTDVGQAISAMRILVELAPSVYERSDDSSGYLSDVFREAASDLGTLLGRQAGRDPAVTVRDLLTLLDNDGYGTCDHLIASCGEALGTAGAAMLRSTLLARLHDLPASKAKGDYRTDIGRMQTLGHLKDLADAMGDVDAYIEAVNLSERQSASIGDVARRLLDKGRAHEALKWLDRETDETSRFRWENDDLRIEACEAVGDREQAQSLRWKVFQERLSLPHWQAYQRHLSDYDAIDAEEQALNHIRNFPVRSVALSTLLEWPALDAAARLVREHTTELDGRDYGTLRPAADRLSESYPNEATLLYRLLVEAVLDKALSRYYSYAAKDLASCRLLAPMLTATSGMETHEAFMIRLKVQHKRKLGFWSLIGE</sequence>
<dbReference type="Pfam" id="PF21810">
    <property type="entry name" value="DUF6880"/>
    <property type="match status" value="1"/>
</dbReference>
<dbReference type="AlphaFoldDB" id="A0A6S6PLT0"/>
<dbReference type="RefSeq" id="WP_099347838.1">
    <property type="nucleotide sequence ID" value="NZ_AP023326.1"/>
</dbReference>